<dbReference type="AlphaFoldDB" id="A0A9P5YHJ3"/>
<dbReference type="Gene3D" id="3.40.50.1820">
    <property type="entry name" value="alpha/beta hydrolase"/>
    <property type="match status" value="1"/>
</dbReference>
<dbReference type="Proteomes" id="UP000807353">
    <property type="component" value="Unassembled WGS sequence"/>
</dbReference>
<sequence length="522" mass="56819">MLLSIIPIIASITLVCATPVSVQVEKATFKGDFDPHLGIDKFLGVKYAKAQRFRRATLSTYTSPATFDVSHFGVACPQIPGTNSLAVDYGIYGTDEDCTVMDIYRPHAVPRGKLLPVMVWIHGGALTQGAASHFPGTGMVKESTSIGLPVIQISMNYRLAAWGFLGGKEAAANGALNLGLYDQKTALQWIQKHIGAFGGDKNKVTVYGQSSGAMSIAYHMLDVNQKLFRGAILASGTTTSVPALAPEVYQNVYDALVARVGCSGKPNTFECLRTAPRDVITNASVAMFGQTELYSRRPFAASIDGDVIPASPSVRTAQGKIANIPFITGNVMDEGTIFVNPKDISTTAQCLSFIEKDYVGRNASFFNDLTSIAKLELLYPAVPALGSPFGTGDEIFFGSQFKRTTAIYGDIHFQYARRNFLDVAVSKGIKSWSYIFNQRNPANEAWQGENPFVFMQVSPSDTSLYNLSKEVLAYWVSFAHNLDPAYGKNPKWERYSVGRKNLQFIAGKSSMVADDFRKAGIE</sequence>
<dbReference type="GO" id="GO:0016787">
    <property type="term" value="F:hydrolase activity"/>
    <property type="evidence" value="ECO:0007669"/>
    <property type="project" value="UniProtKB-KW"/>
</dbReference>
<dbReference type="InterPro" id="IPR019826">
    <property type="entry name" value="Carboxylesterase_B_AS"/>
</dbReference>
<evidence type="ECO:0000259" key="4">
    <source>
        <dbReference type="Pfam" id="PF00135"/>
    </source>
</evidence>
<keyword evidence="3" id="KW-0732">Signal</keyword>
<dbReference type="EMBL" id="MU150230">
    <property type="protein sequence ID" value="KAF9469399.1"/>
    <property type="molecule type" value="Genomic_DNA"/>
</dbReference>
<comment type="caution">
    <text evidence="5">The sequence shown here is derived from an EMBL/GenBank/DDBJ whole genome shotgun (WGS) entry which is preliminary data.</text>
</comment>
<feature type="domain" description="Carboxylesterase type B" evidence="4">
    <location>
        <begin position="22"/>
        <end position="505"/>
    </location>
</feature>
<evidence type="ECO:0000313" key="5">
    <source>
        <dbReference type="EMBL" id="KAF9469399.1"/>
    </source>
</evidence>
<dbReference type="InterPro" id="IPR050309">
    <property type="entry name" value="Type-B_Carboxylest/Lipase"/>
</dbReference>
<name>A0A9P5YHJ3_9AGAR</name>
<proteinExistence type="inferred from homology"/>
<feature type="signal peptide" evidence="3">
    <location>
        <begin position="1"/>
        <end position="17"/>
    </location>
</feature>
<dbReference type="EC" id="3.1.1.-" evidence="3"/>
<dbReference type="OrthoDB" id="408631at2759"/>
<gene>
    <name evidence="5" type="ORF">BDZ94DRAFT_1152469</name>
</gene>
<evidence type="ECO:0000313" key="6">
    <source>
        <dbReference type="Proteomes" id="UP000807353"/>
    </source>
</evidence>
<dbReference type="Pfam" id="PF00135">
    <property type="entry name" value="COesterase"/>
    <property type="match status" value="1"/>
</dbReference>
<reference evidence="5" key="1">
    <citation type="submission" date="2020-11" db="EMBL/GenBank/DDBJ databases">
        <authorList>
            <consortium name="DOE Joint Genome Institute"/>
            <person name="Ahrendt S."/>
            <person name="Riley R."/>
            <person name="Andreopoulos W."/>
            <person name="Labutti K."/>
            <person name="Pangilinan J."/>
            <person name="Ruiz-Duenas F.J."/>
            <person name="Barrasa J.M."/>
            <person name="Sanchez-Garcia M."/>
            <person name="Camarero S."/>
            <person name="Miyauchi S."/>
            <person name="Serrano A."/>
            <person name="Linde D."/>
            <person name="Babiker R."/>
            <person name="Drula E."/>
            <person name="Ayuso-Fernandez I."/>
            <person name="Pacheco R."/>
            <person name="Padilla G."/>
            <person name="Ferreira P."/>
            <person name="Barriuso J."/>
            <person name="Kellner H."/>
            <person name="Castanera R."/>
            <person name="Alfaro M."/>
            <person name="Ramirez L."/>
            <person name="Pisabarro A.G."/>
            <person name="Kuo A."/>
            <person name="Tritt A."/>
            <person name="Lipzen A."/>
            <person name="He G."/>
            <person name="Yan M."/>
            <person name="Ng V."/>
            <person name="Cullen D."/>
            <person name="Martin F."/>
            <person name="Rosso M.-N."/>
            <person name="Henrissat B."/>
            <person name="Hibbett D."/>
            <person name="Martinez A.T."/>
            <person name="Grigoriev I.V."/>
        </authorList>
    </citation>
    <scope>NUCLEOTIDE SEQUENCE</scope>
    <source>
        <strain evidence="5">CBS 247.69</strain>
    </source>
</reference>
<keyword evidence="6" id="KW-1185">Reference proteome</keyword>
<dbReference type="PANTHER" id="PTHR11559">
    <property type="entry name" value="CARBOXYLESTERASE"/>
    <property type="match status" value="1"/>
</dbReference>
<evidence type="ECO:0000256" key="3">
    <source>
        <dbReference type="RuleBase" id="RU361235"/>
    </source>
</evidence>
<organism evidence="5 6">
    <name type="scientific">Collybia nuda</name>
    <dbReference type="NCBI Taxonomy" id="64659"/>
    <lineage>
        <taxon>Eukaryota</taxon>
        <taxon>Fungi</taxon>
        <taxon>Dikarya</taxon>
        <taxon>Basidiomycota</taxon>
        <taxon>Agaricomycotina</taxon>
        <taxon>Agaricomycetes</taxon>
        <taxon>Agaricomycetidae</taxon>
        <taxon>Agaricales</taxon>
        <taxon>Tricholomatineae</taxon>
        <taxon>Clitocybaceae</taxon>
        <taxon>Collybia</taxon>
    </lineage>
</organism>
<protein>
    <recommendedName>
        <fullName evidence="3">Carboxylic ester hydrolase</fullName>
        <ecNumber evidence="3">3.1.1.-</ecNumber>
    </recommendedName>
</protein>
<feature type="chain" id="PRO_5040547120" description="Carboxylic ester hydrolase" evidence="3">
    <location>
        <begin position="18"/>
        <end position="522"/>
    </location>
</feature>
<evidence type="ECO:0000256" key="1">
    <source>
        <dbReference type="ARBA" id="ARBA00005964"/>
    </source>
</evidence>
<dbReference type="InterPro" id="IPR029058">
    <property type="entry name" value="AB_hydrolase_fold"/>
</dbReference>
<dbReference type="SUPFAM" id="SSF53474">
    <property type="entry name" value="alpha/beta-Hydrolases"/>
    <property type="match status" value="1"/>
</dbReference>
<keyword evidence="2 3" id="KW-0378">Hydrolase</keyword>
<comment type="similarity">
    <text evidence="1 3">Belongs to the type-B carboxylesterase/lipase family.</text>
</comment>
<dbReference type="PROSITE" id="PS00122">
    <property type="entry name" value="CARBOXYLESTERASE_B_1"/>
    <property type="match status" value="1"/>
</dbReference>
<dbReference type="InterPro" id="IPR002018">
    <property type="entry name" value="CarbesteraseB"/>
</dbReference>
<accession>A0A9P5YHJ3</accession>
<evidence type="ECO:0000256" key="2">
    <source>
        <dbReference type="ARBA" id="ARBA00022801"/>
    </source>
</evidence>